<dbReference type="Pfam" id="PF09250">
    <property type="entry name" value="Prim-Pol"/>
    <property type="match status" value="1"/>
</dbReference>
<sequence length="242" mass="26966">MSVPVRAALRLAAAGWRVLPLNGKKPFLTDWMQQATTHKATIREWWAEQDFNVGAVIPDNHVVIDIDPHNGGSLAALEDLAKVRMPPTLSIRSGRGDGSVHLHYLRPFPKTTKVRMPEGIDVLSNGQVVMPPSIHPDTGKPYRWGADVPVARLPRQVISLIQPTVYSPRQGGNSQDVGGLISYVRKQPKGQRHDAYHWAVRRAIEQQVPERQLRKLIEAAEDLGFTPQEARRIVESVRKASA</sequence>
<dbReference type="CDD" id="cd04859">
    <property type="entry name" value="Prim_Pol"/>
    <property type="match status" value="1"/>
</dbReference>
<accession>A0A7D4Q0R3</accession>
<name>A0A7D4Q0R3_9MICO</name>
<organism evidence="2 3">
    <name type="scientific">Microbacterium hominis</name>
    <dbReference type="NCBI Taxonomy" id="162426"/>
    <lineage>
        <taxon>Bacteria</taxon>
        <taxon>Bacillati</taxon>
        <taxon>Actinomycetota</taxon>
        <taxon>Actinomycetes</taxon>
        <taxon>Micrococcales</taxon>
        <taxon>Microbacteriaceae</taxon>
        <taxon>Microbacterium</taxon>
    </lineage>
</organism>
<gene>
    <name evidence="2" type="ORF">HQM25_07205</name>
</gene>
<dbReference type="AlphaFoldDB" id="A0A7D4Q0R3"/>
<reference evidence="2 3" key="1">
    <citation type="submission" date="2020-05" db="EMBL/GenBank/DDBJ databases">
        <title>Strain PA2F3 complete genome.</title>
        <authorList>
            <person name="Kim Y.-S."/>
            <person name="Kim S.-J."/>
            <person name="Jung H.-k."/>
            <person name="Kim S.-E."/>
            <person name="Kim K.-H."/>
        </authorList>
    </citation>
    <scope>NUCLEOTIDE SEQUENCE [LARGE SCALE GENOMIC DNA]</scope>
    <source>
        <strain evidence="2 3">PA2F3</strain>
    </source>
</reference>
<feature type="domain" description="DNA primase/polymerase bifunctional N-terminal" evidence="1">
    <location>
        <begin position="8"/>
        <end position="157"/>
    </location>
</feature>
<dbReference type="SMART" id="SM00943">
    <property type="entry name" value="Prim-Pol"/>
    <property type="match status" value="1"/>
</dbReference>
<evidence type="ECO:0000313" key="3">
    <source>
        <dbReference type="Proteomes" id="UP000502498"/>
    </source>
</evidence>
<dbReference type="SUPFAM" id="SSF56747">
    <property type="entry name" value="Prim-pol domain"/>
    <property type="match status" value="1"/>
</dbReference>
<dbReference type="Proteomes" id="UP000502498">
    <property type="component" value="Chromosome"/>
</dbReference>
<dbReference type="InterPro" id="IPR015330">
    <property type="entry name" value="DNA_primase/pol_bifunc_N"/>
</dbReference>
<proteinExistence type="predicted"/>
<evidence type="ECO:0000313" key="2">
    <source>
        <dbReference type="EMBL" id="QKJ19178.1"/>
    </source>
</evidence>
<evidence type="ECO:0000259" key="1">
    <source>
        <dbReference type="SMART" id="SM00943"/>
    </source>
</evidence>
<dbReference type="RefSeq" id="WP_172989619.1">
    <property type="nucleotide sequence ID" value="NZ_CP054038.1"/>
</dbReference>
<protein>
    <submittedName>
        <fullName evidence="2">Bifunctional DNA primase/polymerase</fullName>
    </submittedName>
</protein>
<dbReference type="EMBL" id="CP054038">
    <property type="protein sequence ID" value="QKJ19178.1"/>
    <property type="molecule type" value="Genomic_DNA"/>
</dbReference>